<accession>A0ACC2P9Y5</accession>
<comment type="caution">
    <text evidence="1">The sequence shown here is derived from an EMBL/GenBank/DDBJ whole genome shotgun (WGS) entry which is preliminary data.</text>
</comment>
<evidence type="ECO:0000313" key="1">
    <source>
        <dbReference type="EMBL" id="KAJ8679888.1"/>
    </source>
</evidence>
<proteinExistence type="predicted"/>
<sequence>MSEFSLERLEFISRFISSRPNGDSLFRDFQVNEHLRTVFEAIIAEQDDPEHVRGAIRDGFDVNGYDSCYFLEAIGRGRFEIVKTMLEAGANLDCTSIPTNSNPRSNISYWAYLSPVSLACVCIRDSNSRRKMVELLLEHCASVDYDPKRHTESCAHSTLRFADCELLELLARSGADMNCLDRASDGVSQIYHGNTPLHRLILRMETAKDLSVYGIHSNRADGELRLKMMQKLLELGADVNLANGRGSAAMHLLFERQYQTPHPMSDEESCEVLSLLLNAGAELNRLNKSGESPLSLAAKCGYYHTVKRIVNSGADINLTKSITNSPLSTAIAKGHKDIVKLLLDCGADVNITDDDGRNFLWEAATNGNIWNMMVRPRYLTDFNSDILKLIMSNSTIKNCIEYGKYVPFESVLMSGTVEAMHLFFENGVQLNNCGVPSPLIRAAGNHDVRILEYLLTTRLYDVNAVDENGFTALFSAVAFDRLDCARMLIEWGANVDIPADPKAVFSTAGRSPLSQAVAQDNLEIVDLLLSFDAKIHFDCGNGDKRCFLNAIRFCSSFREGSSEFEIRKRWFGRVMLSQNLFQRTNFEIHPETDNCPLQKFLFLRTDSREMFNECLSELEALKSVSFYDCQHNSVNLLDVLRGKEITRYVNNAQVVDRYKHLDVSGRFPIYGNLIESRFAMARFKRKLMDSALEKLSKIFGSYPWNCDWFLYNIMAHLSIKDVRNLSEM</sequence>
<dbReference type="Proteomes" id="UP001239111">
    <property type="component" value="Chromosome 2"/>
</dbReference>
<gene>
    <name evidence="1" type="ORF">QAD02_015675</name>
</gene>
<evidence type="ECO:0000313" key="2">
    <source>
        <dbReference type="Proteomes" id="UP001239111"/>
    </source>
</evidence>
<protein>
    <submittedName>
        <fullName evidence="1">Uncharacterized protein</fullName>
    </submittedName>
</protein>
<name>A0ACC2P9Y5_9HYME</name>
<reference evidence="1" key="1">
    <citation type="submission" date="2023-04" db="EMBL/GenBank/DDBJ databases">
        <title>A chromosome-level genome assembly of the parasitoid wasp Eretmocerus hayati.</title>
        <authorList>
            <person name="Zhong Y."/>
            <person name="Liu S."/>
            <person name="Liu Y."/>
        </authorList>
    </citation>
    <scope>NUCLEOTIDE SEQUENCE</scope>
    <source>
        <strain evidence="1">ZJU_SS_LIU_2023</strain>
    </source>
</reference>
<keyword evidence="2" id="KW-1185">Reference proteome</keyword>
<dbReference type="EMBL" id="CM056742">
    <property type="protein sequence ID" value="KAJ8679888.1"/>
    <property type="molecule type" value="Genomic_DNA"/>
</dbReference>
<organism evidence="1 2">
    <name type="scientific">Eretmocerus hayati</name>
    <dbReference type="NCBI Taxonomy" id="131215"/>
    <lineage>
        <taxon>Eukaryota</taxon>
        <taxon>Metazoa</taxon>
        <taxon>Ecdysozoa</taxon>
        <taxon>Arthropoda</taxon>
        <taxon>Hexapoda</taxon>
        <taxon>Insecta</taxon>
        <taxon>Pterygota</taxon>
        <taxon>Neoptera</taxon>
        <taxon>Endopterygota</taxon>
        <taxon>Hymenoptera</taxon>
        <taxon>Apocrita</taxon>
        <taxon>Proctotrupomorpha</taxon>
        <taxon>Chalcidoidea</taxon>
        <taxon>Aphelinidae</taxon>
        <taxon>Aphelininae</taxon>
        <taxon>Eretmocerus</taxon>
    </lineage>
</organism>